<dbReference type="EMBL" id="FOGU01000003">
    <property type="protein sequence ID" value="SER84258.1"/>
    <property type="molecule type" value="Genomic_DNA"/>
</dbReference>
<keyword evidence="2" id="KW-1185">Reference proteome</keyword>
<evidence type="ECO:0000313" key="2">
    <source>
        <dbReference type="Proteomes" id="UP000198885"/>
    </source>
</evidence>
<name>A0A1H9SH81_9RHOB</name>
<sequence length="105" mass="11682">MFEEFVQILNDMGRSIHAYQRCATQAYDKAGTDPDHAAAYLMIAMAAESFVARNERMPITADDVQAAYERFSGHVSRLQEAYETSGTDARMAALNETATRIAAER</sequence>
<protein>
    <submittedName>
        <fullName evidence="1">Uncharacterized protein</fullName>
    </submittedName>
</protein>
<evidence type="ECO:0000313" key="1">
    <source>
        <dbReference type="EMBL" id="SER84258.1"/>
    </source>
</evidence>
<gene>
    <name evidence="1" type="ORF">SAMN04490244_103205</name>
</gene>
<proteinExistence type="predicted"/>
<reference evidence="1 2" key="1">
    <citation type="submission" date="2016-10" db="EMBL/GenBank/DDBJ databases">
        <authorList>
            <person name="de Groot N.N."/>
        </authorList>
    </citation>
    <scope>NUCLEOTIDE SEQUENCE [LARGE SCALE GENOMIC DNA]</scope>
    <source>
        <strain evidence="1 2">DSM 23042</strain>
    </source>
</reference>
<organism evidence="1 2">
    <name type="scientific">Tranquillimonas rosea</name>
    <dbReference type="NCBI Taxonomy" id="641238"/>
    <lineage>
        <taxon>Bacteria</taxon>
        <taxon>Pseudomonadati</taxon>
        <taxon>Pseudomonadota</taxon>
        <taxon>Alphaproteobacteria</taxon>
        <taxon>Rhodobacterales</taxon>
        <taxon>Roseobacteraceae</taxon>
        <taxon>Tranquillimonas</taxon>
    </lineage>
</organism>
<dbReference type="RefSeq" id="WP_092690242.1">
    <property type="nucleotide sequence ID" value="NZ_CBDDGO010000004.1"/>
</dbReference>
<dbReference type="STRING" id="641238.SAMN04490244_103205"/>
<dbReference type="OrthoDB" id="7864931at2"/>
<dbReference type="AlphaFoldDB" id="A0A1H9SH81"/>
<accession>A0A1H9SH81</accession>
<dbReference type="Proteomes" id="UP000198885">
    <property type="component" value="Unassembled WGS sequence"/>
</dbReference>